<dbReference type="EMBL" id="BARW01038217">
    <property type="protein sequence ID" value="GAJ21254.1"/>
    <property type="molecule type" value="Genomic_DNA"/>
</dbReference>
<organism evidence="1">
    <name type="scientific">marine sediment metagenome</name>
    <dbReference type="NCBI Taxonomy" id="412755"/>
    <lineage>
        <taxon>unclassified sequences</taxon>
        <taxon>metagenomes</taxon>
        <taxon>ecological metagenomes</taxon>
    </lineage>
</organism>
<comment type="caution">
    <text evidence="1">The sequence shown here is derived from an EMBL/GenBank/DDBJ whole genome shotgun (WGS) entry which is preliminary data.</text>
</comment>
<reference evidence="1" key="1">
    <citation type="journal article" date="2014" name="Front. Microbiol.">
        <title>High frequency of phylogenetically diverse reductive dehalogenase-homologous genes in deep subseafloor sedimentary metagenomes.</title>
        <authorList>
            <person name="Kawai M."/>
            <person name="Futagami T."/>
            <person name="Toyoda A."/>
            <person name="Takaki Y."/>
            <person name="Nishi S."/>
            <person name="Hori S."/>
            <person name="Arai W."/>
            <person name="Tsubouchi T."/>
            <person name="Morono Y."/>
            <person name="Uchiyama I."/>
            <person name="Ito T."/>
            <person name="Fujiyama A."/>
            <person name="Inagaki F."/>
            <person name="Takami H."/>
        </authorList>
    </citation>
    <scope>NUCLEOTIDE SEQUENCE</scope>
    <source>
        <strain evidence="1">Expedition CK06-06</strain>
    </source>
</reference>
<sequence length="93" mass="9714">MAGKVPKTITASEPIEEVKKITAPIGQKNVAGTQVNPATEDTLAAQLDITLSALRDAIEIYLERTTEVSVATGDATGGSTTTLEDTNVVWVVS</sequence>
<dbReference type="AlphaFoldDB" id="X1UUV1"/>
<name>X1UUV1_9ZZZZ</name>
<protein>
    <submittedName>
        <fullName evidence="1">Uncharacterized protein</fullName>
    </submittedName>
</protein>
<evidence type="ECO:0000313" key="1">
    <source>
        <dbReference type="EMBL" id="GAJ21254.1"/>
    </source>
</evidence>
<proteinExistence type="predicted"/>
<feature type="non-terminal residue" evidence="1">
    <location>
        <position position="93"/>
    </location>
</feature>
<accession>X1UUV1</accession>
<gene>
    <name evidence="1" type="ORF">S12H4_58728</name>
</gene>